<evidence type="ECO:0000313" key="2">
    <source>
        <dbReference type="Proteomes" id="UP000796880"/>
    </source>
</evidence>
<gene>
    <name evidence="1" type="ORF">FNV43_RR24497</name>
</gene>
<keyword evidence="2" id="KW-1185">Reference proteome</keyword>
<dbReference type="Proteomes" id="UP000796880">
    <property type="component" value="Unassembled WGS sequence"/>
</dbReference>
<sequence>MGLSARPVHAIYFSIHKWFKELFSDGNLNNSAAYVVYGVFTTVASDAVITSMDMSWNVVVSHLAALGDDGPSKALKLFNLVTRHVRQFLDPDLVFLIMTSYTA</sequence>
<dbReference type="OrthoDB" id="276989at2759"/>
<protein>
    <submittedName>
        <fullName evidence="1">Uncharacterized protein</fullName>
    </submittedName>
</protein>
<evidence type="ECO:0000313" key="1">
    <source>
        <dbReference type="EMBL" id="KAF3433395.1"/>
    </source>
</evidence>
<comment type="caution">
    <text evidence="1">The sequence shown here is derived from an EMBL/GenBank/DDBJ whole genome shotgun (WGS) entry which is preliminary data.</text>
</comment>
<name>A0A8K0DT69_9ROSA</name>
<dbReference type="EMBL" id="VOIH02000011">
    <property type="protein sequence ID" value="KAF3433395.1"/>
    <property type="molecule type" value="Genomic_DNA"/>
</dbReference>
<organism evidence="1 2">
    <name type="scientific">Rhamnella rubrinervis</name>
    <dbReference type="NCBI Taxonomy" id="2594499"/>
    <lineage>
        <taxon>Eukaryota</taxon>
        <taxon>Viridiplantae</taxon>
        <taxon>Streptophyta</taxon>
        <taxon>Embryophyta</taxon>
        <taxon>Tracheophyta</taxon>
        <taxon>Spermatophyta</taxon>
        <taxon>Magnoliopsida</taxon>
        <taxon>eudicotyledons</taxon>
        <taxon>Gunneridae</taxon>
        <taxon>Pentapetalae</taxon>
        <taxon>rosids</taxon>
        <taxon>fabids</taxon>
        <taxon>Rosales</taxon>
        <taxon>Rhamnaceae</taxon>
        <taxon>rhamnoid group</taxon>
        <taxon>Rhamneae</taxon>
        <taxon>Rhamnella</taxon>
    </lineage>
</organism>
<accession>A0A8K0DT69</accession>
<reference evidence="1" key="1">
    <citation type="submission" date="2020-03" db="EMBL/GenBank/DDBJ databases">
        <title>A high-quality chromosome-level genome assembly of a woody plant with both climbing and erect habits, Rhamnella rubrinervis.</title>
        <authorList>
            <person name="Lu Z."/>
            <person name="Yang Y."/>
            <person name="Zhu X."/>
            <person name="Sun Y."/>
        </authorList>
    </citation>
    <scope>NUCLEOTIDE SEQUENCE</scope>
    <source>
        <strain evidence="1">BYM</strain>
        <tissue evidence="1">Leaf</tissue>
    </source>
</reference>
<proteinExistence type="predicted"/>
<dbReference type="AlphaFoldDB" id="A0A8K0DT69"/>